<comment type="similarity">
    <text evidence="2 7">Belongs to the MgtC/SapB family.</text>
</comment>
<evidence type="ECO:0000259" key="8">
    <source>
        <dbReference type="Pfam" id="PF02308"/>
    </source>
</evidence>
<keyword evidence="6 7" id="KW-0472">Membrane</keyword>
<dbReference type="InterPro" id="IPR003416">
    <property type="entry name" value="MgtC/SapB/SrpB/YhiD_fam"/>
</dbReference>
<sequence>MRFLETFQTADFIDTLISLSAAFVLGTLIGAERQYRLRSAGLRTNVLVAVGAAAFVDLAMHLAAADGAVRVIAYVVSGIGFLGAGVIMKEGTNVRGLNTAATLWASAAVGSCAGADMLAQAAALTVFVLAGNTLLRPLVNAINRAPIDEQASEATYFVKLLVDAGASAGLRDQVVERLEAAQYPVAEIEAFPRGDLQEIVATLVSTAVQAKELDLVAADLQRTPGVHHATWESSTKD</sequence>
<dbReference type="Gene3D" id="3.30.70.260">
    <property type="match status" value="1"/>
</dbReference>
<dbReference type="GO" id="GO:0005886">
    <property type="term" value="C:plasma membrane"/>
    <property type="evidence" value="ECO:0007669"/>
    <property type="project" value="UniProtKB-SubCell"/>
</dbReference>
<feature type="transmembrane region" description="Helical" evidence="7">
    <location>
        <begin position="71"/>
        <end position="88"/>
    </location>
</feature>
<evidence type="ECO:0000256" key="4">
    <source>
        <dbReference type="ARBA" id="ARBA00022692"/>
    </source>
</evidence>
<evidence type="ECO:0000256" key="1">
    <source>
        <dbReference type="ARBA" id="ARBA00004651"/>
    </source>
</evidence>
<name>A0A1M7BGK2_9BRAD</name>
<dbReference type="OrthoDB" id="9811198at2"/>
<dbReference type="PANTHER" id="PTHR33778:SF3">
    <property type="entry name" value="PROTEIN MGTC"/>
    <property type="match status" value="1"/>
</dbReference>
<keyword evidence="5 7" id="KW-1133">Transmembrane helix</keyword>
<evidence type="ECO:0000256" key="7">
    <source>
        <dbReference type="RuleBase" id="RU365041"/>
    </source>
</evidence>
<comment type="subcellular location">
    <subcellularLocation>
        <location evidence="7">Cell inner membrane</location>
        <topology evidence="7">Multi-pass membrane protein</topology>
    </subcellularLocation>
    <subcellularLocation>
        <location evidence="1">Cell membrane</location>
        <topology evidence="1">Multi-pass membrane protein</topology>
    </subcellularLocation>
</comment>
<dbReference type="InterPro" id="IPR049177">
    <property type="entry name" value="MgtC_SapB_SrpB_YhiD_N"/>
</dbReference>
<evidence type="ECO:0000256" key="5">
    <source>
        <dbReference type="ARBA" id="ARBA00022989"/>
    </source>
</evidence>
<evidence type="ECO:0000256" key="3">
    <source>
        <dbReference type="ARBA" id="ARBA00022475"/>
    </source>
</evidence>
<feature type="transmembrane region" description="Helical" evidence="7">
    <location>
        <begin position="12"/>
        <end position="30"/>
    </location>
</feature>
<keyword evidence="3" id="KW-1003">Cell membrane</keyword>
<organism evidence="9 10">
    <name type="scientific">Bradyrhizobium lablabi</name>
    <dbReference type="NCBI Taxonomy" id="722472"/>
    <lineage>
        <taxon>Bacteria</taxon>
        <taxon>Pseudomonadati</taxon>
        <taxon>Pseudomonadota</taxon>
        <taxon>Alphaproteobacteria</taxon>
        <taxon>Hyphomicrobiales</taxon>
        <taxon>Nitrobacteraceae</taxon>
        <taxon>Bradyrhizobium</taxon>
    </lineage>
</organism>
<evidence type="ECO:0000313" key="10">
    <source>
        <dbReference type="Proteomes" id="UP000183208"/>
    </source>
</evidence>
<dbReference type="Proteomes" id="UP000183208">
    <property type="component" value="Unassembled WGS sequence"/>
</dbReference>
<evidence type="ECO:0000313" key="9">
    <source>
        <dbReference type="EMBL" id="SED54663.1"/>
    </source>
</evidence>
<keyword evidence="7" id="KW-0997">Cell inner membrane</keyword>
<dbReference type="PANTHER" id="PTHR33778">
    <property type="entry name" value="PROTEIN MGTC"/>
    <property type="match status" value="1"/>
</dbReference>
<keyword evidence="4 7" id="KW-0812">Transmembrane</keyword>
<accession>A0A1M7BGK2</accession>
<proteinExistence type="inferred from homology"/>
<dbReference type="AlphaFoldDB" id="A0A1M7BGK2"/>
<reference evidence="9 10" key="1">
    <citation type="submission" date="2016-10" db="EMBL/GenBank/DDBJ databases">
        <authorList>
            <person name="de Groot N.N."/>
        </authorList>
    </citation>
    <scope>NUCLEOTIDE SEQUENCE [LARGE SCALE GENOMIC DNA]</scope>
    <source>
        <strain evidence="9 10">GAS522</strain>
    </source>
</reference>
<evidence type="ECO:0000256" key="6">
    <source>
        <dbReference type="ARBA" id="ARBA00023136"/>
    </source>
</evidence>
<dbReference type="PRINTS" id="PR01837">
    <property type="entry name" value="MGTCSAPBPROT"/>
</dbReference>
<feature type="domain" description="MgtC/SapB/SrpB/YhiD N-terminal" evidence="8">
    <location>
        <begin position="19"/>
        <end position="139"/>
    </location>
</feature>
<dbReference type="Pfam" id="PF02308">
    <property type="entry name" value="MgtC"/>
    <property type="match status" value="1"/>
</dbReference>
<evidence type="ECO:0000256" key="2">
    <source>
        <dbReference type="ARBA" id="ARBA00009298"/>
    </source>
</evidence>
<dbReference type="RefSeq" id="WP_074823368.1">
    <property type="nucleotide sequence ID" value="NZ_FNTI01000001.1"/>
</dbReference>
<dbReference type="EMBL" id="FNTI01000001">
    <property type="protein sequence ID" value="SED54663.1"/>
    <property type="molecule type" value="Genomic_DNA"/>
</dbReference>
<protein>
    <recommendedName>
        <fullName evidence="7">Protein MgtC</fullName>
    </recommendedName>
</protein>
<feature type="transmembrane region" description="Helical" evidence="7">
    <location>
        <begin position="42"/>
        <end position="65"/>
    </location>
</feature>
<gene>
    <name evidence="9" type="ORF">SAMN05444171_4414</name>
</gene>